<gene>
    <name evidence="1" type="ORF">SAMN05192589_12725</name>
</gene>
<evidence type="ECO:0000313" key="1">
    <source>
        <dbReference type="EMBL" id="SDE72059.1"/>
    </source>
</evidence>
<dbReference type="OrthoDB" id="9016326at2"/>
<dbReference type="STRING" id="187868.SAMN05192589_12725"/>
<sequence>MPEKPLTNVELVVEMMEYSRYGAVVQLLIVEAIRKYAETVSQADPATFDSPFINGEVWVAVAGEVRQKMQANYGWD</sequence>
<name>A0A1G7F875_9BURK</name>
<dbReference type="AlphaFoldDB" id="A0A1G7F875"/>
<keyword evidence="2" id="KW-1185">Reference proteome</keyword>
<proteinExistence type="predicted"/>
<protein>
    <submittedName>
        <fullName evidence="1">Uncharacterized protein</fullName>
    </submittedName>
</protein>
<evidence type="ECO:0000313" key="2">
    <source>
        <dbReference type="Proteomes" id="UP000198781"/>
    </source>
</evidence>
<dbReference type="EMBL" id="FMZC01000027">
    <property type="protein sequence ID" value="SDE72059.1"/>
    <property type="molecule type" value="Genomic_DNA"/>
</dbReference>
<reference evidence="1 2" key="1">
    <citation type="submission" date="2016-10" db="EMBL/GenBank/DDBJ databases">
        <authorList>
            <person name="de Groot N.N."/>
        </authorList>
    </citation>
    <scope>NUCLEOTIDE SEQUENCE [LARGE SCALE GENOMIC DNA]</scope>
    <source>
        <strain evidence="1 2">DSM 16619</strain>
    </source>
</reference>
<dbReference type="Proteomes" id="UP000198781">
    <property type="component" value="Unassembled WGS sequence"/>
</dbReference>
<accession>A0A1G7F875</accession>
<dbReference type="RefSeq" id="WP_092746113.1">
    <property type="nucleotide sequence ID" value="NZ_FMZC01000027.1"/>
</dbReference>
<organism evidence="1 2">
    <name type="scientific">Paracidovorax valerianellae</name>
    <dbReference type="NCBI Taxonomy" id="187868"/>
    <lineage>
        <taxon>Bacteria</taxon>
        <taxon>Pseudomonadati</taxon>
        <taxon>Pseudomonadota</taxon>
        <taxon>Betaproteobacteria</taxon>
        <taxon>Burkholderiales</taxon>
        <taxon>Comamonadaceae</taxon>
        <taxon>Paracidovorax</taxon>
    </lineage>
</organism>